<feature type="region of interest" description="Disordered" evidence="1">
    <location>
        <begin position="1500"/>
        <end position="1529"/>
    </location>
</feature>
<feature type="compositionally biased region" description="Polar residues" evidence="1">
    <location>
        <begin position="1618"/>
        <end position="1652"/>
    </location>
</feature>
<dbReference type="EMBL" id="OX597833">
    <property type="protein sequence ID" value="CAI9737422.1"/>
    <property type="molecule type" value="Genomic_DNA"/>
</dbReference>
<feature type="region of interest" description="Disordered" evidence="1">
    <location>
        <begin position="1361"/>
        <end position="1393"/>
    </location>
</feature>
<evidence type="ECO:0000313" key="3">
    <source>
        <dbReference type="Proteomes" id="UP001162480"/>
    </source>
</evidence>
<reference evidence="2" key="1">
    <citation type="submission" date="2023-08" db="EMBL/GenBank/DDBJ databases">
        <authorList>
            <person name="Alioto T."/>
            <person name="Alioto T."/>
            <person name="Gomez Garrido J."/>
        </authorList>
    </citation>
    <scope>NUCLEOTIDE SEQUENCE</scope>
</reference>
<feature type="compositionally biased region" description="Polar residues" evidence="1">
    <location>
        <begin position="1556"/>
        <end position="1572"/>
    </location>
</feature>
<protein>
    <submittedName>
        <fullName evidence="2">Uncharacterized protein</fullName>
    </submittedName>
</protein>
<name>A0AA36FH61_OCTVU</name>
<organism evidence="2 3">
    <name type="scientific">Octopus vulgaris</name>
    <name type="common">Common octopus</name>
    <dbReference type="NCBI Taxonomy" id="6645"/>
    <lineage>
        <taxon>Eukaryota</taxon>
        <taxon>Metazoa</taxon>
        <taxon>Spiralia</taxon>
        <taxon>Lophotrochozoa</taxon>
        <taxon>Mollusca</taxon>
        <taxon>Cephalopoda</taxon>
        <taxon>Coleoidea</taxon>
        <taxon>Octopodiformes</taxon>
        <taxon>Octopoda</taxon>
        <taxon>Incirrata</taxon>
        <taxon>Octopodidae</taxon>
        <taxon>Octopus</taxon>
    </lineage>
</organism>
<feature type="compositionally biased region" description="Polar residues" evidence="1">
    <location>
        <begin position="1380"/>
        <end position="1393"/>
    </location>
</feature>
<evidence type="ECO:0000256" key="1">
    <source>
        <dbReference type="SAM" id="MobiDB-lite"/>
    </source>
</evidence>
<feature type="compositionally biased region" description="Basic and acidic residues" evidence="1">
    <location>
        <begin position="791"/>
        <end position="806"/>
    </location>
</feature>
<evidence type="ECO:0000313" key="2">
    <source>
        <dbReference type="EMBL" id="CAI9737422.1"/>
    </source>
</evidence>
<keyword evidence="3" id="KW-1185">Reference proteome</keyword>
<feature type="region of interest" description="Disordered" evidence="1">
    <location>
        <begin position="1585"/>
        <end position="1655"/>
    </location>
</feature>
<dbReference type="Proteomes" id="UP001162480">
    <property type="component" value="Chromosome 20"/>
</dbReference>
<accession>A0AA36FH61</accession>
<feature type="region of interest" description="Disordered" evidence="1">
    <location>
        <begin position="771"/>
        <end position="818"/>
    </location>
</feature>
<feature type="region of interest" description="Disordered" evidence="1">
    <location>
        <begin position="1548"/>
        <end position="1572"/>
    </location>
</feature>
<proteinExistence type="predicted"/>
<feature type="compositionally biased region" description="Polar residues" evidence="1">
    <location>
        <begin position="808"/>
        <end position="817"/>
    </location>
</feature>
<gene>
    <name evidence="2" type="ORF">OCTVUL_1B005952</name>
</gene>
<sequence>MMTENCQLQEVRLISSFITDANDFSNQSIELVAGSNKSIYRKKPAIIPRKHLRDQAKDGSITVERLQTSSENQCTTNSGSVYLLNLETQKPLIFKPSDQNSCSDSKRNTSEISNKLLISHEVKICPYETSSYCLSKSSKPLNHERCKEQLLLLSPPSQPPPLYDGLDFHEENLEHDANASLCDGNYKGVVSPLKLSSNPKDSVIDKDMIGDLIELYNKPDSVKDNNTCYQVGGDDKKDVVENNKHIRSNGYNKFDAPQNNAHVQSNGFNKRDVPKNKMHALSEEYDKRRISPSNTHLPYNGYCQSRLSPDGSYRLNEGTERNLPSDTIHALYEDYHENIISNNNSYDDFIKNLSPGSHSDDYYEVLPNTIYIDDHKKVLSSDYTQSLSEDYYKSTCTENEEYYKRHDLIEDIGSRDYTRTVYDSYNNYSSNVVSPDNSYSLNDNCPGHAVSSNKNQRYSVDEYKTIISSDDGRSFCSDTRPFVKKRSYSNSNQNYISPDTVQNRYTDSQRNMASSVGSPTSNVELQENVTSLIDSQDFPVDYTEDSGLQNERIFTRSPKPFPLDISSKYSPIEKDEKVSSSFIDHSERTNVVFNPLNGRESKHSLPIQIKTTQECSENFPNVYRIDSDNQRNNNDNTKMRYVKPPKFLSRGKSHMNGEETVVVNEDYQNMISPVFAGQFNFDDGEIQQSVNSVNEIFTLPYKISENYLQDDSLDGHMNPLLASSPLSPRFPRHEMSDRFNRVKSNVQKENNPLKQEGTVVDDVFYLDSPDNRRSSRALPSRSSFCTFSENPSHDYDKRKSKQEHQQTKRATSWSSNGDLHDVSDNLFQNNRTKPNYFYFSQQQSPLHYEDIEESFPFSAGSPKVNSDYYYTLDPLAASTSEGMSKYSEKYKENTNKQYSRRHSSLVTDESGFVDGSNFSAASGSADYHQNIEKISMLSFSNSEEYEFNNVEVFPAYVDNYENYVNSPGINVSVDPRKKTKRVSFSCSKETGFENYANIDDFNDISRTSNDDSFTREKAFSYLSVRSPRSFTGNTNCERIPRKKENNSKADLYMNSEEAANYINSLSINSSRASDESECNLSAKENAMEISAVDRGFRKLSEALENTFRKPPSKITFASDRMKKKFSAPTIITTNQGRRKRTSERLMIVASVNTQSLQTRADMLAHPQGTSVVSEPNMVKVHPLPQQPGAVDISVVPYESFMQHPFSQSSTQPVTPNACLPSHHIPNPDTVLIPPNQHLMQPNSAIIHPTYIQQQQPMPHTMSQSSPVQSQEGIVLPTYQQLPQGHDLVLSPHHHYSGQPHGTVILTPQQNSYQHHDPMASQQYIPQSHVPSLPGVLLSPIHQSPHPLHDSVLHTSHPIHESVMHSSHPQPSYAPMHGTLVSPSQPHSGILQTPTVLTSHPLPSVQMTGAAHAAPVAHHYPPVQPFNSVLHPQQQHSQMHSNIIANAHQPTSLLHTAVVPPSPSQNPNTIPEAVVPPAPQHAMPNSMLQHAPIQGALVAAHQQQQHPHHPHHHQQQQQQQHSPLHRTGCLPVHNQHPTVVPHQPVSSLSTIGVAGSHNPSNSLYSTVTQSPQQHSVKMVNNKHITSHAPLPTQPLPKSNEVVASRPLPPKINEPVYASTHPSHQSAASPSKPSTSWGTTNGTASETSRQNSSHHVVPIKKLGTLALKPNGFNDPRAPLKVNHRMNKEPSPPFNLVSSSLTSKPVFSKTNCPINCKTNESLKPPQKIVTETAKNSSPTEKLSDVLNTLQPTLTDTASKSTPMSASAAKPTAAGAATASGGAAGADCQQASNANVETLHKSTPVCSNFDVSANPVISNGSLIWEKDSSVISQLSSFFKNCQLQDNHSQGSVCPSQQIRTELYPAKYNNKSYSVAYQTPISEPSPTTQRDRLHLTLFLH</sequence>